<dbReference type="Pfam" id="PF01148">
    <property type="entry name" value="CTP_transf_1"/>
    <property type="match status" value="1"/>
</dbReference>
<keyword evidence="13 24" id="KW-1133">Transmembrane helix</keyword>
<evidence type="ECO:0000256" key="11">
    <source>
        <dbReference type="ARBA" id="ARBA00022692"/>
    </source>
</evidence>
<feature type="transmembrane region" description="Helical" evidence="24">
    <location>
        <begin position="139"/>
        <end position="160"/>
    </location>
</feature>
<evidence type="ECO:0000256" key="13">
    <source>
        <dbReference type="ARBA" id="ARBA00022989"/>
    </source>
</evidence>
<comment type="caution">
    <text evidence="25">The sequence shown here is derived from an EMBL/GenBank/DDBJ whole genome shotgun (WGS) entry which is preliminary data.</text>
</comment>
<evidence type="ECO:0000256" key="9">
    <source>
        <dbReference type="ARBA" id="ARBA00022516"/>
    </source>
</evidence>
<comment type="subcellular location">
    <subcellularLocation>
        <location evidence="2">Cell membrane</location>
        <topology evidence="2">Multi-pass membrane protein</topology>
    </subcellularLocation>
</comment>
<evidence type="ECO:0000256" key="7">
    <source>
        <dbReference type="ARBA" id="ARBA00019373"/>
    </source>
</evidence>
<keyword evidence="15 24" id="KW-0472">Membrane</keyword>
<evidence type="ECO:0000256" key="19">
    <source>
        <dbReference type="ARBA" id="ARBA00031825"/>
    </source>
</evidence>
<proteinExistence type="inferred from homology"/>
<gene>
    <name evidence="25" type="ORF">IAD28_06355</name>
</gene>
<keyword evidence="10" id="KW-0808">Transferase</keyword>
<evidence type="ECO:0000256" key="23">
    <source>
        <dbReference type="ARBA" id="ARBA00033406"/>
    </source>
</evidence>
<evidence type="ECO:0000256" key="14">
    <source>
        <dbReference type="ARBA" id="ARBA00023098"/>
    </source>
</evidence>
<organism evidence="25 26">
    <name type="scientific">Candidatus Faeciplasma avium</name>
    <dbReference type="NCBI Taxonomy" id="2840798"/>
    <lineage>
        <taxon>Bacteria</taxon>
        <taxon>Bacillati</taxon>
        <taxon>Bacillota</taxon>
        <taxon>Clostridia</taxon>
        <taxon>Eubacteriales</taxon>
        <taxon>Oscillospiraceae</taxon>
        <taxon>Oscillospiraceae incertae sedis</taxon>
        <taxon>Candidatus Faeciplasma</taxon>
    </lineage>
</organism>
<evidence type="ECO:0000256" key="2">
    <source>
        <dbReference type="ARBA" id="ARBA00004651"/>
    </source>
</evidence>
<keyword evidence="16" id="KW-0594">Phospholipid biosynthesis</keyword>
<evidence type="ECO:0000256" key="5">
    <source>
        <dbReference type="ARBA" id="ARBA00010185"/>
    </source>
</evidence>
<evidence type="ECO:0000256" key="8">
    <source>
        <dbReference type="ARBA" id="ARBA00022475"/>
    </source>
</evidence>
<keyword evidence="8" id="KW-1003">Cell membrane</keyword>
<evidence type="ECO:0000256" key="18">
    <source>
        <dbReference type="ARBA" id="ARBA00029893"/>
    </source>
</evidence>
<evidence type="ECO:0000256" key="22">
    <source>
        <dbReference type="ARBA" id="ARBA00032743"/>
    </source>
</evidence>
<evidence type="ECO:0000256" key="6">
    <source>
        <dbReference type="ARBA" id="ARBA00012487"/>
    </source>
</evidence>
<evidence type="ECO:0000313" key="26">
    <source>
        <dbReference type="Proteomes" id="UP000823960"/>
    </source>
</evidence>
<comment type="similarity">
    <text evidence="5">Belongs to the CDS family.</text>
</comment>
<reference evidence="25" key="2">
    <citation type="journal article" date="2021" name="PeerJ">
        <title>Extensive microbial diversity within the chicken gut microbiome revealed by metagenomics and culture.</title>
        <authorList>
            <person name="Gilroy R."/>
            <person name="Ravi A."/>
            <person name="Getino M."/>
            <person name="Pursley I."/>
            <person name="Horton D.L."/>
            <person name="Alikhan N.F."/>
            <person name="Baker D."/>
            <person name="Gharbi K."/>
            <person name="Hall N."/>
            <person name="Watson M."/>
            <person name="Adriaenssens E.M."/>
            <person name="Foster-Nyarko E."/>
            <person name="Jarju S."/>
            <person name="Secka A."/>
            <person name="Antonio M."/>
            <person name="Oren A."/>
            <person name="Chaudhuri R.R."/>
            <person name="La Ragione R."/>
            <person name="Hildebrand F."/>
            <person name="Pallen M.J."/>
        </authorList>
    </citation>
    <scope>NUCLEOTIDE SEQUENCE</scope>
    <source>
        <strain evidence="25">1370</strain>
    </source>
</reference>
<dbReference type="PANTHER" id="PTHR46382">
    <property type="entry name" value="PHOSPHATIDATE CYTIDYLYLTRANSFERASE"/>
    <property type="match status" value="1"/>
</dbReference>
<reference evidence="25" key="1">
    <citation type="submission" date="2020-10" db="EMBL/GenBank/DDBJ databases">
        <authorList>
            <person name="Gilroy R."/>
        </authorList>
    </citation>
    <scope>NUCLEOTIDE SEQUENCE</scope>
    <source>
        <strain evidence="25">1370</strain>
    </source>
</reference>
<feature type="transmembrane region" description="Helical" evidence="24">
    <location>
        <begin position="212"/>
        <end position="232"/>
    </location>
</feature>
<evidence type="ECO:0000256" key="10">
    <source>
        <dbReference type="ARBA" id="ARBA00022679"/>
    </source>
</evidence>
<keyword evidence="12 25" id="KW-0548">Nucleotidyltransferase</keyword>
<dbReference type="EMBL" id="DVOL01000092">
    <property type="protein sequence ID" value="HIV11293.1"/>
    <property type="molecule type" value="Genomic_DNA"/>
</dbReference>
<sequence>MKTRIISALVAIVLLAGVLYFHSTIVFNAAFSLIGCLMVYELFHAYKKEKSWVFIGVSLLFPAYSAITPRLFVLSSGIYSFILVGFAYICVCTAIIIIDSGKSRQFDLGRGFVLMLYTVLISVSVFSIAYIEVMDIRLGLYNVICSLCAAWLADSGAYFAGTFFGRHKLCPTISPKKTVEGLIGGILSNALIMMLAGFIISKIDSGLAPNYIILAAAGVLGAVLGLIGDLLASLVKRQCGIKDYGNIMPGHGGALDRFDSVVFVAPAMALMLTRLSFFLAL</sequence>
<comment type="catalytic activity">
    <reaction evidence="1">
        <text>a 1,2-diacyl-sn-glycero-3-phosphate + CTP + H(+) = a CDP-1,2-diacyl-sn-glycerol + diphosphate</text>
        <dbReference type="Rhea" id="RHEA:16229"/>
        <dbReference type="ChEBI" id="CHEBI:15378"/>
        <dbReference type="ChEBI" id="CHEBI:33019"/>
        <dbReference type="ChEBI" id="CHEBI:37563"/>
        <dbReference type="ChEBI" id="CHEBI:58332"/>
        <dbReference type="ChEBI" id="CHEBI:58608"/>
        <dbReference type="EC" id="2.7.7.41"/>
    </reaction>
</comment>
<protein>
    <recommendedName>
        <fullName evidence="7">Phosphatidate cytidylyltransferase</fullName>
        <ecNumber evidence="6">2.7.7.41</ecNumber>
    </recommendedName>
    <alternativeName>
        <fullName evidence="20">CDP-DAG synthase</fullName>
    </alternativeName>
    <alternativeName>
        <fullName evidence="22">CDP-DG synthase</fullName>
    </alternativeName>
    <alternativeName>
        <fullName evidence="18">CDP-diacylglycerol synthase</fullName>
    </alternativeName>
    <alternativeName>
        <fullName evidence="21">CDP-diglyceride pyrophosphorylase</fullName>
    </alternativeName>
    <alternativeName>
        <fullName evidence="23">CDP-diglyceride synthase</fullName>
    </alternativeName>
    <alternativeName>
        <fullName evidence="19">CTP:phosphatidate cytidylyltransferase</fullName>
    </alternativeName>
</protein>
<dbReference type="EC" id="2.7.7.41" evidence="6"/>
<name>A0A9D1T5C2_9FIRM</name>
<dbReference type="GO" id="GO:0005886">
    <property type="term" value="C:plasma membrane"/>
    <property type="evidence" value="ECO:0007669"/>
    <property type="project" value="UniProtKB-SubCell"/>
</dbReference>
<keyword evidence="17" id="KW-1208">Phospholipid metabolism</keyword>
<evidence type="ECO:0000256" key="1">
    <source>
        <dbReference type="ARBA" id="ARBA00001698"/>
    </source>
</evidence>
<feature type="transmembrane region" description="Helical" evidence="24">
    <location>
        <begin position="261"/>
        <end position="280"/>
    </location>
</feature>
<evidence type="ECO:0000256" key="15">
    <source>
        <dbReference type="ARBA" id="ARBA00023136"/>
    </source>
</evidence>
<feature type="transmembrane region" description="Helical" evidence="24">
    <location>
        <begin position="111"/>
        <end position="133"/>
    </location>
</feature>
<dbReference type="Proteomes" id="UP000823960">
    <property type="component" value="Unassembled WGS sequence"/>
</dbReference>
<evidence type="ECO:0000313" key="25">
    <source>
        <dbReference type="EMBL" id="HIV11293.1"/>
    </source>
</evidence>
<evidence type="ECO:0000256" key="24">
    <source>
        <dbReference type="SAM" id="Phobius"/>
    </source>
</evidence>
<feature type="transmembrane region" description="Helical" evidence="24">
    <location>
        <begin position="6"/>
        <end position="39"/>
    </location>
</feature>
<evidence type="ECO:0000256" key="17">
    <source>
        <dbReference type="ARBA" id="ARBA00023264"/>
    </source>
</evidence>
<dbReference type="PANTHER" id="PTHR46382:SF1">
    <property type="entry name" value="PHOSPHATIDATE CYTIDYLYLTRANSFERASE"/>
    <property type="match status" value="1"/>
</dbReference>
<evidence type="ECO:0000256" key="12">
    <source>
        <dbReference type="ARBA" id="ARBA00022695"/>
    </source>
</evidence>
<evidence type="ECO:0000256" key="16">
    <source>
        <dbReference type="ARBA" id="ARBA00023209"/>
    </source>
</evidence>
<evidence type="ECO:0000256" key="20">
    <source>
        <dbReference type="ARBA" id="ARBA00032253"/>
    </source>
</evidence>
<comment type="pathway">
    <text evidence="4">Lipid metabolism.</text>
</comment>
<keyword evidence="9" id="KW-0444">Lipid biosynthesis</keyword>
<keyword evidence="14" id="KW-0443">Lipid metabolism</keyword>
<dbReference type="AlphaFoldDB" id="A0A9D1T5C2"/>
<evidence type="ECO:0000256" key="4">
    <source>
        <dbReference type="ARBA" id="ARBA00005189"/>
    </source>
</evidence>
<comment type="pathway">
    <text evidence="3">Phospholipid metabolism; CDP-diacylglycerol biosynthesis; CDP-diacylglycerol from sn-glycerol 3-phosphate: step 3/3.</text>
</comment>
<dbReference type="GO" id="GO:0016024">
    <property type="term" value="P:CDP-diacylglycerol biosynthetic process"/>
    <property type="evidence" value="ECO:0007669"/>
    <property type="project" value="TreeGrafter"/>
</dbReference>
<evidence type="ECO:0000256" key="3">
    <source>
        <dbReference type="ARBA" id="ARBA00005119"/>
    </source>
</evidence>
<feature type="transmembrane region" description="Helical" evidence="24">
    <location>
        <begin position="51"/>
        <end position="72"/>
    </location>
</feature>
<feature type="transmembrane region" description="Helical" evidence="24">
    <location>
        <begin position="78"/>
        <end position="99"/>
    </location>
</feature>
<evidence type="ECO:0000256" key="21">
    <source>
        <dbReference type="ARBA" id="ARBA00032396"/>
    </source>
</evidence>
<dbReference type="GO" id="GO:0004605">
    <property type="term" value="F:phosphatidate cytidylyltransferase activity"/>
    <property type="evidence" value="ECO:0007669"/>
    <property type="project" value="UniProtKB-EC"/>
</dbReference>
<feature type="transmembrane region" description="Helical" evidence="24">
    <location>
        <begin position="181"/>
        <end position="200"/>
    </location>
</feature>
<keyword evidence="11 24" id="KW-0812">Transmembrane</keyword>
<accession>A0A9D1T5C2</accession>